<evidence type="ECO:0000313" key="2">
    <source>
        <dbReference type="EMBL" id="SCB42765.1"/>
    </source>
</evidence>
<feature type="domain" description="Amidohydrolase-related" evidence="1">
    <location>
        <begin position="82"/>
        <end position="434"/>
    </location>
</feature>
<dbReference type="AlphaFoldDB" id="A0A1C3WS98"/>
<reference evidence="2 3" key="1">
    <citation type="submission" date="2016-08" db="EMBL/GenBank/DDBJ databases">
        <authorList>
            <person name="Seilhamer J.J."/>
        </authorList>
    </citation>
    <scope>NUCLEOTIDE SEQUENCE [LARGE SCALE GENOMIC DNA]</scope>
    <source>
        <strain evidence="2 3">CCBAU 10071</strain>
    </source>
</reference>
<dbReference type="InterPro" id="IPR011059">
    <property type="entry name" value="Metal-dep_hydrolase_composite"/>
</dbReference>
<evidence type="ECO:0000259" key="1">
    <source>
        <dbReference type="Pfam" id="PF01979"/>
    </source>
</evidence>
<evidence type="ECO:0000313" key="3">
    <source>
        <dbReference type="Proteomes" id="UP000183174"/>
    </source>
</evidence>
<dbReference type="SUPFAM" id="SSF51338">
    <property type="entry name" value="Composite domain of metallo-dependent hydrolases"/>
    <property type="match status" value="2"/>
</dbReference>
<gene>
    <name evidence="2" type="ORF">GA0061099_1007125</name>
</gene>
<dbReference type="SUPFAM" id="SSF51556">
    <property type="entry name" value="Metallo-dependent hydrolases"/>
    <property type="match status" value="1"/>
</dbReference>
<dbReference type="Gene3D" id="2.30.40.10">
    <property type="entry name" value="Urease, subunit C, domain 1"/>
    <property type="match status" value="1"/>
</dbReference>
<dbReference type="InterPro" id="IPR051781">
    <property type="entry name" value="Metallo-dep_Hydrolase"/>
</dbReference>
<dbReference type="RefSeq" id="WP_036026667.1">
    <property type="nucleotide sequence ID" value="NZ_FMAE01000007.1"/>
</dbReference>
<organism evidence="2 3">
    <name type="scientific">Bradyrhizobium yuanmingense</name>
    <dbReference type="NCBI Taxonomy" id="108015"/>
    <lineage>
        <taxon>Bacteria</taxon>
        <taxon>Pseudomonadati</taxon>
        <taxon>Pseudomonadota</taxon>
        <taxon>Alphaproteobacteria</taxon>
        <taxon>Hyphomicrobiales</taxon>
        <taxon>Nitrobacteraceae</taxon>
        <taxon>Bradyrhizobium</taxon>
    </lineage>
</organism>
<dbReference type="Proteomes" id="UP000183174">
    <property type="component" value="Unassembled WGS sequence"/>
</dbReference>
<dbReference type="InterPro" id="IPR032466">
    <property type="entry name" value="Metal_Hydrolase"/>
</dbReference>
<dbReference type="PANTHER" id="PTHR43135">
    <property type="entry name" value="ALPHA-D-RIBOSE 1-METHYLPHOSPHONATE 5-TRIPHOSPHATE DIPHOSPHATASE"/>
    <property type="match status" value="1"/>
</dbReference>
<dbReference type="EMBL" id="FMAE01000007">
    <property type="protein sequence ID" value="SCB42765.1"/>
    <property type="molecule type" value="Genomic_DNA"/>
</dbReference>
<protein>
    <submittedName>
        <fullName evidence="2">Imidazolonepropionase</fullName>
    </submittedName>
</protein>
<dbReference type="InterPro" id="IPR057744">
    <property type="entry name" value="OTAase-like"/>
</dbReference>
<dbReference type="PANTHER" id="PTHR43135:SF3">
    <property type="entry name" value="ALPHA-D-RIBOSE 1-METHYLPHOSPHONATE 5-TRIPHOSPHATE DIPHOSPHATASE"/>
    <property type="match status" value="1"/>
</dbReference>
<dbReference type="Gene3D" id="3.20.20.140">
    <property type="entry name" value="Metal-dependent hydrolases"/>
    <property type="match status" value="1"/>
</dbReference>
<dbReference type="InterPro" id="IPR006680">
    <property type="entry name" value="Amidohydro-rel"/>
</dbReference>
<dbReference type="CDD" id="cd01299">
    <property type="entry name" value="Met_dep_hydrolase_A"/>
    <property type="match status" value="1"/>
</dbReference>
<dbReference type="Pfam" id="PF01979">
    <property type="entry name" value="Amidohydro_1"/>
    <property type="match status" value="1"/>
</dbReference>
<name>A0A1C3WS98_9BRAD</name>
<proteinExistence type="predicted"/>
<accession>A0A1C3WS98</accession>
<dbReference type="GO" id="GO:0016810">
    <property type="term" value="F:hydrolase activity, acting on carbon-nitrogen (but not peptide) bonds"/>
    <property type="evidence" value="ECO:0007669"/>
    <property type="project" value="InterPro"/>
</dbReference>
<sequence length="446" mass="47906">MRIAECATIIVATCTFLTPAEPQERIAVTVFENVRIFDGKSQTLSVPSNVVIRGNIIERIVTAPIPTDRRVDARVIQGGGRVLMPGLSDMHWHAMMVRPTPAQMLSSDLGYTTLLASAEATATLMRGFTTVRDMGGPTFSLKRAIDEGLVPGPRIYPSGAVITVTGGHGDFRELWELPQSQGGTSRVEQLGGSIIADDPDEVRKRVREQLMQGASQVKLTAGGGVASPFSPLDVTTFSEADLRAAVETATDWGTYVATHAYTPSAIRRSIAAGVKVIEHGHLMDEPTARLIAEKQIWLSTQPFVDLGGAAMLPPAQQAQMRQVVAGTDTVYGLVKKFGIKTAFGTDILFSKPLAEHQGQGIVDLTRWFTPAEALTMATSTNGELLALSGARNPYPGRIGVVEEGALADLLLVDGNPLEDIRLIEDPANKLVVIMKDGIIYKDTNPK</sequence>